<dbReference type="GO" id="GO:0016020">
    <property type="term" value="C:membrane"/>
    <property type="evidence" value="ECO:0007669"/>
    <property type="project" value="TreeGrafter"/>
</dbReference>
<dbReference type="FunFam" id="1.10.3520.10:FF:000001">
    <property type="entry name" value="Pleckstrin domain-containing family A member 8"/>
    <property type="match status" value="1"/>
</dbReference>
<reference evidence="4 5" key="1">
    <citation type="journal article" date="2019" name="Sci. Rep.">
        <title>Comparative genomics of chytrid fungi reveal insights into the obligate biotrophic and pathogenic lifestyle of Synchytrium endobioticum.</title>
        <authorList>
            <person name="van de Vossenberg B.T.L.H."/>
            <person name="Warris S."/>
            <person name="Nguyen H.D.T."/>
            <person name="van Gent-Pelzer M.P.E."/>
            <person name="Joly D.L."/>
            <person name="van de Geest H.C."/>
            <person name="Bonants P.J.M."/>
            <person name="Smith D.S."/>
            <person name="Levesque C.A."/>
            <person name="van der Lee T.A.J."/>
        </authorList>
    </citation>
    <scope>NUCLEOTIDE SEQUENCE [LARGE SCALE GENOMIC DNA]</scope>
    <source>
        <strain evidence="4 5">CBS 675.73</strain>
    </source>
</reference>
<dbReference type="GO" id="GO:1902388">
    <property type="term" value="F:ceramide 1-phosphate transfer activity"/>
    <property type="evidence" value="ECO:0007669"/>
    <property type="project" value="TreeGrafter"/>
</dbReference>
<dbReference type="Proteomes" id="UP000320333">
    <property type="component" value="Unassembled WGS sequence"/>
</dbReference>
<organism evidence="4 5">
    <name type="scientific">Chytriomyces confervae</name>
    <dbReference type="NCBI Taxonomy" id="246404"/>
    <lineage>
        <taxon>Eukaryota</taxon>
        <taxon>Fungi</taxon>
        <taxon>Fungi incertae sedis</taxon>
        <taxon>Chytridiomycota</taxon>
        <taxon>Chytridiomycota incertae sedis</taxon>
        <taxon>Chytridiomycetes</taxon>
        <taxon>Chytridiales</taxon>
        <taxon>Chytriomycetaceae</taxon>
        <taxon>Chytriomyces</taxon>
    </lineage>
</organism>
<evidence type="ECO:0000313" key="3">
    <source>
        <dbReference type="EMBL" id="TPX65229.1"/>
    </source>
</evidence>
<dbReference type="PANTHER" id="PTHR10219">
    <property type="entry name" value="GLYCOLIPID TRANSFER PROTEIN-RELATED"/>
    <property type="match status" value="1"/>
</dbReference>
<dbReference type="PANTHER" id="PTHR10219:SF25">
    <property type="entry name" value="PLECKSTRIN HOMOLOGY DOMAIN-CONTAINING FAMILY A MEMBER 8"/>
    <property type="match status" value="1"/>
</dbReference>
<protein>
    <recommendedName>
        <fullName evidence="2">Glycolipid transfer protein domain-containing protein</fullName>
    </recommendedName>
</protein>
<dbReference type="AlphaFoldDB" id="A0A507F4R8"/>
<evidence type="ECO:0000259" key="2">
    <source>
        <dbReference type="Pfam" id="PF08718"/>
    </source>
</evidence>
<dbReference type="OrthoDB" id="205255at2759"/>
<dbReference type="SUPFAM" id="SSF110004">
    <property type="entry name" value="Glycolipid transfer protein, GLTP"/>
    <property type="match status" value="1"/>
</dbReference>
<evidence type="ECO:0000313" key="5">
    <source>
        <dbReference type="Proteomes" id="UP000320333"/>
    </source>
</evidence>
<proteinExistence type="predicted"/>
<name>A0A507F4R8_9FUNG</name>
<dbReference type="GO" id="GO:1902387">
    <property type="term" value="F:ceramide 1-phosphate binding"/>
    <property type="evidence" value="ECO:0007669"/>
    <property type="project" value="TreeGrafter"/>
</dbReference>
<evidence type="ECO:0000313" key="4">
    <source>
        <dbReference type="EMBL" id="TPX71253.1"/>
    </source>
</evidence>
<dbReference type="Pfam" id="PF08718">
    <property type="entry name" value="GLTP"/>
    <property type="match status" value="1"/>
</dbReference>
<evidence type="ECO:0000256" key="1">
    <source>
        <dbReference type="ARBA" id="ARBA00022448"/>
    </source>
</evidence>
<dbReference type="EMBL" id="QEAP01000261">
    <property type="protein sequence ID" value="TPX71253.1"/>
    <property type="molecule type" value="Genomic_DNA"/>
</dbReference>
<keyword evidence="1" id="KW-0813">Transport</keyword>
<comment type="caution">
    <text evidence="4">The sequence shown here is derived from an EMBL/GenBank/DDBJ whole genome shotgun (WGS) entry which is preliminary data.</text>
</comment>
<dbReference type="Gene3D" id="1.10.3520.10">
    <property type="entry name" value="Glycolipid transfer protein"/>
    <property type="match status" value="1"/>
</dbReference>
<dbReference type="InterPro" id="IPR036497">
    <property type="entry name" value="GLTP_sf"/>
</dbReference>
<keyword evidence="5" id="KW-1185">Reference proteome</keyword>
<dbReference type="EMBL" id="QEAP01000503">
    <property type="protein sequence ID" value="TPX65229.1"/>
    <property type="molecule type" value="Genomic_DNA"/>
</dbReference>
<gene>
    <name evidence="4" type="ORF">CcCBS67573_g06300</name>
    <name evidence="3" type="ORF">CcCBS67573_g08201</name>
</gene>
<feature type="domain" description="Glycolipid transfer protein" evidence="2">
    <location>
        <begin position="20"/>
        <end position="157"/>
    </location>
</feature>
<sequence>MSYFDKVTSFSTVTITDQGIDVASFVKACEGLAGIFDSLGSAFGMIKSDIQGNITKVQTKHKENPQVFATLESFVKAELAEKKRPAGEGLLWLKRTLEFTAIGLRSNVTDPNEELSASFTKAYTATLAPFHNFLVRPVFSMAMGACPKRADFYKTLGDTDPKFKQQLEEWLVGLEKVVAVLVAFYATNGIDKDIYAKK</sequence>
<dbReference type="STRING" id="246404.A0A507F4R8"/>
<dbReference type="InterPro" id="IPR014830">
    <property type="entry name" value="Glycolipid_transfer_prot_dom"/>
</dbReference>
<accession>A0A507F4R8</accession>
<dbReference type="GO" id="GO:0005829">
    <property type="term" value="C:cytosol"/>
    <property type="evidence" value="ECO:0007669"/>
    <property type="project" value="TreeGrafter"/>
</dbReference>